<organism evidence="9 10">
    <name type="scientific">Methylophilales bacterium MBRS-H7</name>
    <dbReference type="NCBI Taxonomy" id="1623450"/>
    <lineage>
        <taxon>Bacteria</taxon>
        <taxon>Pseudomonadati</taxon>
        <taxon>Pseudomonadota</taxon>
        <taxon>Betaproteobacteria</taxon>
        <taxon>Nitrosomonadales</taxon>
        <taxon>OM43 clade</taxon>
    </lineage>
</organism>
<dbReference type="Gene3D" id="1.20.1440.120">
    <property type="entry name" value="Recombination protein O, C-terminal domain"/>
    <property type="match status" value="1"/>
</dbReference>
<dbReference type="PATRIC" id="fig|1623450.3.peg.233"/>
<comment type="function">
    <text evidence="7">Involved in DNA repair and RecF pathway recombination.</text>
</comment>
<keyword evidence="10" id="KW-1185">Reference proteome</keyword>
<dbReference type="InterPro" id="IPR022572">
    <property type="entry name" value="DNA_rep/recomb_RecO_N"/>
</dbReference>
<evidence type="ECO:0000256" key="3">
    <source>
        <dbReference type="ARBA" id="ARBA00022763"/>
    </source>
</evidence>
<dbReference type="AlphaFoldDB" id="A0A0H4JA82"/>
<evidence type="ECO:0000256" key="1">
    <source>
        <dbReference type="ARBA" id="ARBA00007452"/>
    </source>
</evidence>
<dbReference type="NCBIfam" id="TIGR00613">
    <property type="entry name" value="reco"/>
    <property type="match status" value="1"/>
</dbReference>
<dbReference type="InterPro" id="IPR037278">
    <property type="entry name" value="ARFGAP/RecO"/>
</dbReference>
<reference evidence="9 10" key="1">
    <citation type="submission" date="2015-03" db="EMBL/GenBank/DDBJ databases">
        <title>Comparative analysis of the OM43 clade including a novel species from Red Sea uncovers genomic and metabolic diversity among marine methylotrophs.</title>
        <authorList>
            <person name="Jimenez-Infante F."/>
            <person name="Ngugi D.K."/>
            <person name="Vinu M."/>
            <person name="Alam I."/>
            <person name="Kamau A."/>
            <person name="Blom J."/>
            <person name="Bajic V.B."/>
            <person name="Stingl U."/>
        </authorList>
    </citation>
    <scope>NUCLEOTIDE SEQUENCE [LARGE SCALE GENOMIC DNA]</scope>
    <source>
        <strain evidence="9 10">MBRSH7</strain>
    </source>
</reference>
<evidence type="ECO:0000256" key="2">
    <source>
        <dbReference type="ARBA" id="ARBA00021310"/>
    </source>
</evidence>
<proteinExistence type="inferred from homology"/>
<evidence type="ECO:0000313" key="10">
    <source>
        <dbReference type="Proteomes" id="UP000066549"/>
    </source>
</evidence>
<sequence>MKRVEDHNIYILHTYPFKETSLIVEALSENFGRISLLAKGARRPRSLLRGYLQPFQMIQATWSNVSELKTLYNVEWNSKYLGLKNQALICGFYMNELIMKLLPKDESSNNFFHFYHQQLEELSLNNGYESLLRVFELKLLEELGYKVKLDEDENGNPINPKKFYYYEAEYGASLPDASTNGVKIIGQTLMDMHNNDYSHLNTLKESKLLMRYLMRFYTGHDLVKSKELFLTNDR</sequence>
<evidence type="ECO:0000259" key="8">
    <source>
        <dbReference type="Pfam" id="PF11967"/>
    </source>
</evidence>
<evidence type="ECO:0000256" key="4">
    <source>
        <dbReference type="ARBA" id="ARBA00023172"/>
    </source>
</evidence>
<dbReference type="SUPFAM" id="SSF50249">
    <property type="entry name" value="Nucleic acid-binding proteins"/>
    <property type="match status" value="1"/>
</dbReference>
<evidence type="ECO:0000256" key="5">
    <source>
        <dbReference type="ARBA" id="ARBA00023204"/>
    </source>
</evidence>
<keyword evidence="5 7" id="KW-0234">DNA repair</keyword>
<dbReference type="GO" id="GO:0043590">
    <property type="term" value="C:bacterial nucleoid"/>
    <property type="evidence" value="ECO:0007669"/>
    <property type="project" value="TreeGrafter"/>
</dbReference>
<evidence type="ECO:0000256" key="7">
    <source>
        <dbReference type="HAMAP-Rule" id="MF_00201"/>
    </source>
</evidence>
<accession>A0A0H4JA82</accession>
<dbReference type="Pfam" id="PF11967">
    <property type="entry name" value="RecO_N"/>
    <property type="match status" value="1"/>
</dbReference>
<dbReference type="Gene3D" id="2.40.50.140">
    <property type="entry name" value="Nucleic acid-binding proteins"/>
    <property type="match status" value="1"/>
</dbReference>
<keyword evidence="4 7" id="KW-0233">DNA recombination</keyword>
<dbReference type="GO" id="GO:0006310">
    <property type="term" value="P:DNA recombination"/>
    <property type="evidence" value="ECO:0007669"/>
    <property type="project" value="UniProtKB-UniRule"/>
</dbReference>
<keyword evidence="3 7" id="KW-0227">DNA damage</keyword>
<gene>
    <name evidence="7" type="primary">recO</name>
    <name evidence="9" type="ORF">VI33_01175</name>
</gene>
<feature type="domain" description="DNA replication/recombination mediator RecO N-terminal" evidence="8">
    <location>
        <begin position="10"/>
        <end position="76"/>
    </location>
</feature>
<dbReference type="PANTHER" id="PTHR33991:SF1">
    <property type="entry name" value="DNA REPAIR PROTEIN RECO"/>
    <property type="match status" value="1"/>
</dbReference>
<evidence type="ECO:0000256" key="6">
    <source>
        <dbReference type="ARBA" id="ARBA00033409"/>
    </source>
</evidence>
<dbReference type="InterPro" id="IPR012340">
    <property type="entry name" value="NA-bd_OB-fold"/>
</dbReference>
<dbReference type="InterPro" id="IPR003717">
    <property type="entry name" value="RecO"/>
</dbReference>
<evidence type="ECO:0000313" key="9">
    <source>
        <dbReference type="EMBL" id="AKO65407.1"/>
    </source>
</evidence>
<dbReference type="GO" id="GO:0006302">
    <property type="term" value="P:double-strand break repair"/>
    <property type="evidence" value="ECO:0007669"/>
    <property type="project" value="TreeGrafter"/>
</dbReference>
<name>A0A0H4JA82_9PROT</name>
<dbReference type="OrthoDB" id="9804792at2"/>
<dbReference type="Pfam" id="PF02565">
    <property type="entry name" value="RecO_C"/>
    <property type="match status" value="1"/>
</dbReference>
<dbReference type="EMBL" id="CP011002">
    <property type="protein sequence ID" value="AKO65407.1"/>
    <property type="molecule type" value="Genomic_DNA"/>
</dbReference>
<dbReference type="InterPro" id="IPR042242">
    <property type="entry name" value="RecO_C"/>
</dbReference>
<dbReference type="Proteomes" id="UP000066549">
    <property type="component" value="Chromosome"/>
</dbReference>
<protein>
    <recommendedName>
        <fullName evidence="2 7">DNA repair protein RecO</fullName>
    </recommendedName>
    <alternativeName>
        <fullName evidence="6 7">Recombination protein O</fullName>
    </alternativeName>
</protein>
<comment type="similarity">
    <text evidence="1 7">Belongs to the RecO family.</text>
</comment>
<dbReference type="HAMAP" id="MF_00201">
    <property type="entry name" value="RecO"/>
    <property type="match status" value="1"/>
</dbReference>
<dbReference type="PANTHER" id="PTHR33991">
    <property type="entry name" value="DNA REPAIR PROTEIN RECO"/>
    <property type="match status" value="1"/>
</dbReference>
<dbReference type="SUPFAM" id="SSF57863">
    <property type="entry name" value="ArfGap/RecO-like zinc finger"/>
    <property type="match status" value="1"/>
</dbReference>